<keyword evidence="2" id="KW-1185">Reference proteome</keyword>
<organism evidence="1 2">
    <name type="scientific">Coprococcus comes</name>
    <dbReference type="NCBI Taxonomy" id="410072"/>
    <lineage>
        <taxon>Bacteria</taxon>
        <taxon>Bacillati</taxon>
        <taxon>Bacillota</taxon>
        <taxon>Clostridia</taxon>
        <taxon>Lachnospirales</taxon>
        <taxon>Lachnospiraceae</taxon>
        <taxon>Coprococcus</taxon>
    </lineage>
</organism>
<sequence length="154" mass="17161">MDFVHSNTQASNQYAVWIENMDGDVVKTLFVTNFTSNGGYTMREDSIPTWVSHAKPSEMTKTQIDAITGATPSNGTYSYIWDGTDNNGNEVANGTYTFHIEGTLYWSSIVHYQGNVDMGASENSLLDVEAVYTEETNQNKNMLSNVTAEYIIEE</sequence>
<gene>
    <name evidence="1" type="ORF">DWX03_08325</name>
</gene>
<dbReference type="InterPro" id="IPR014469">
    <property type="entry name" value="DUF2271"/>
</dbReference>
<dbReference type="Gene3D" id="2.60.40.4070">
    <property type="match status" value="1"/>
</dbReference>
<proteinExistence type="predicted"/>
<comment type="caution">
    <text evidence="1">The sequence shown here is derived from an EMBL/GenBank/DDBJ whole genome shotgun (WGS) entry which is preliminary data.</text>
</comment>
<accession>A0A412QGJ4</accession>
<dbReference type="Proteomes" id="UP000283360">
    <property type="component" value="Unassembled WGS sequence"/>
</dbReference>
<evidence type="ECO:0000313" key="2">
    <source>
        <dbReference type="Proteomes" id="UP000283360"/>
    </source>
</evidence>
<dbReference type="EMBL" id="QRXJ01000009">
    <property type="protein sequence ID" value="RGT90032.1"/>
    <property type="molecule type" value="Genomic_DNA"/>
</dbReference>
<evidence type="ECO:0000313" key="1">
    <source>
        <dbReference type="EMBL" id="RGT90032.1"/>
    </source>
</evidence>
<name>A0A412QGJ4_9FIRM</name>
<protein>
    <submittedName>
        <fullName evidence="1">DUF2271 domain-containing protein</fullName>
    </submittedName>
</protein>
<dbReference type="Pfam" id="PF10029">
    <property type="entry name" value="DUF2271"/>
    <property type="match status" value="1"/>
</dbReference>
<reference evidence="1 2" key="1">
    <citation type="submission" date="2018-08" db="EMBL/GenBank/DDBJ databases">
        <title>A genome reference for cultivated species of the human gut microbiota.</title>
        <authorList>
            <person name="Zou Y."/>
            <person name="Xue W."/>
            <person name="Luo G."/>
        </authorList>
    </citation>
    <scope>NUCLEOTIDE SEQUENCE [LARGE SCALE GENOMIC DNA]</scope>
    <source>
        <strain evidence="1 2">AF18-12LB</strain>
    </source>
</reference>
<dbReference type="AlphaFoldDB" id="A0A412QGJ4"/>